<dbReference type="InterPro" id="IPR001611">
    <property type="entry name" value="Leu-rich_rpt"/>
</dbReference>
<dbReference type="OrthoDB" id="1668230at2759"/>
<comment type="function">
    <text evidence="4">Leucine-rich repeat protein that likely mediates protein interactions, possibly in the context of signal transduction.</text>
</comment>
<evidence type="ECO:0000256" key="3">
    <source>
        <dbReference type="ARBA" id="ARBA00023786"/>
    </source>
</evidence>
<organism evidence="6 7">
    <name type="scientific">Cynara cardunculus var. scolymus</name>
    <name type="common">Globe artichoke</name>
    <name type="synonym">Cynara scolymus</name>
    <dbReference type="NCBI Taxonomy" id="59895"/>
    <lineage>
        <taxon>Eukaryota</taxon>
        <taxon>Viridiplantae</taxon>
        <taxon>Streptophyta</taxon>
        <taxon>Embryophyta</taxon>
        <taxon>Tracheophyta</taxon>
        <taxon>Spermatophyta</taxon>
        <taxon>Magnoliopsida</taxon>
        <taxon>eudicotyledons</taxon>
        <taxon>Gunneridae</taxon>
        <taxon>Pentapetalae</taxon>
        <taxon>asterids</taxon>
        <taxon>campanulids</taxon>
        <taxon>Asterales</taxon>
        <taxon>Asteraceae</taxon>
        <taxon>Carduoideae</taxon>
        <taxon>Cardueae</taxon>
        <taxon>Carduinae</taxon>
        <taxon>Cynara</taxon>
    </lineage>
</organism>
<keyword evidence="1" id="KW-0433">Leucine-rich repeat</keyword>
<dbReference type="PROSITE" id="PS51450">
    <property type="entry name" value="LRR"/>
    <property type="match status" value="4"/>
</dbReference>
<accession>A0A118JUZ5</accession>
<feature type="domain" description="Disease resistance R13L4/SHOC-2-like LRR" evidence="5">
    <location>
        <begin position="290"/>
        <end position="398"/>
    </location>
</feature>
<evidence type="ECO:0000313" key="7">
    <source>
        <dbReference type="Proteomes" id="UP000243975"/>
    </source>
</evidence>
<dbReference type="SMART" id="SM00369">
    <property type="entry name" value="LRR_TYP"/>
    <property type="match status" value="8"/>
</dbReference>
<dbReference type="PANTHER" id="PTHR48051">
    <property type="match status" value="1"/>
</dbReference>
<evidence type="ECO:0000256" key="1">
    <source>
        <dbReference type="ARBA" id="ARBA00022614"/>
    </source>
</evidence>
<dbReference type="OMA" id="FQSHEQR"/>
<dbReference type="GO" id="GO:0051707">
    <property type="term" value="P:response to other organism"/>
    <property type="evidence" value="ECO:0007669"/>
    <property type="project" value="UniProtKB-ARBA"/>
</dbReference>
<name>A0A118JUZ5_CYNCS</name>
<reference evidence="6 7" key="1">
    <citation type="journal article" date="2016" name="Sci. Rep.">
        <title>The genome sequence of the outbreeding globe artichoke constructed de novo incorporating a phase-aware low-pass sequencing strategy of F1 progeny.</title>
        <authorList>
            <person name="Scaglione D."/>
            <person name="Reyes-Chin-Wo S."/>
            <person name="Acquadro A."/>
            <person name="Froenicke L."/>
            <person name="Portis E."/>
            <person name="Beitel C."/>
            <person name="Tirone M."/>
            <person name="Mauro R."/>
            <person name="Lo Monaco A."/>
            <person name="Mauromicale G."/>
            <person name="Faccioli P."/>
            <person name="Cattivelli L."/>
            <person name="Rieseberg L."/>
            <person name="Michelmore R."/>
            <person name="Lanteri S."/>
        </authorList>
    </citation>
    <scope>NUCLEOTIDE SEQUENCE [LARGE SCALE GENOMIC DNA]</scope>
    <source>
        <strain evidence="6">2C</strain>
    </source>
</reference>
<dbReference type="GO" id="GO:0009416">
    <property type="term" value="P:response to light stimulus"/>
    <property type="evidence" value="ECO:0007669"/>
    <property type="project" value="EnsemblPlants"/>
</dbReference>
<dbReference type="Gene3D" id="3.80.10.10">
    <property type="entry name" value="Ribonuclease Inhibitor"/>
    <property type="match status" value="1"/>
</dbReference>
<dbReference type="Pfam" id="PF23598">
    <property type="entry name" value="LRR_14"/>
    <property type="match status" value="1"/>
</dbReference>
<dbReference type="InterPro" id="IPR003591">
    <property type="entry name" value="Leu-rich_rpt_typical-subtyp"/>
</dbReference>
<dbReference type="SMART" id="SM00364">
    <property type="entry name" value="LRR_BAC"/>
    <property type="match status" value="8"/>
</dbReference>
<keyword evidence="7" id="KW-1185">Reference proteome</keyword>
<dbReference type="Gramene" id="KVH91720">
    <property type="protein sequence ID" value="KVH91720"/>
    <property type="gene ID" value="Ccrd_006264"/>
</dbReference>
<dbReference type="Pfam" id="PF12799">
    <property type="entry name" value="LRR_4"/>
    <property type="match status" value="1"/>
</dbReference>
<evidence type="ECO:0000256" key="2">
    <source>
        <dbReference type="ARBA" id="ARBA00022737"/>
    </source>
</evidence>
<dbReference type="GO" id="GO:0005737">
    <property type="term" value="C:cytoplasm"/>
    <property type="evidence" value="ECO:0007669"/>
    <property type="project" value="TreeGrafter"/>
</dbReference>
<dbReference type="AlphaFoldDB" id="A0A118JUZ5"/>
<dbReference type="EMBL" id="LEKV01004909">
    <property type="protein sequence ID" value="KVH91720.1"/>
    <property type="molecule type" value="Genomic_DNA"/>
</dbReference>
<dbReference type="SUPFAM" id="SSF52058">
    <property type="entry name" value="L domain-like"/>
    <property type="match status" value="1"/>
</dbReference>
<evidence type="ECO:0000259" key="5">
    <source>
        <dbReference type="Pfam" id="PF23598"/>
    </source>
</evidence>
<dbReference type="InterPro" id="IPR032675">
    <property type="entry name" value="LRR_dom_sf"/>
</dbReference>
<dbReference type="FunFam" id="3.80.10.10:FF:000405">
    <property type="entry name" value="Plant intracellular Ras-group-related LRR protein 4"/>
    <property type="match status" value="1"/>
</dbReference>
<dbReference type="Proteomes" id="UP000243975">
    <property type="component" value="Unassembled WGS sequence"/>
</dbReference>
<dbReference type="InterPro" id="IPR025875">
    <property type="entry name" value="Leu-rich_rpt_4"/>
</dbReference>
<dbReference type="SMART" id="SM00365">
    <property type="entry name" value="LRR_SD22"/>
    <property type="match status" value="3"/>
</dbReference>
<dbReference type="InterPro" id="IPR055414">
    <property type="entry name" value="LRR_R13L4/SHOC2-like"/>
</dbReference>
<comment type="caution">
    <text evidence="6">The sequence shown here is derived from an EMBL/GenBank/DDBJ whole genome shotgun (WGS) entry which is preliminary data.</text>
</comment>
<dbReference type="STRING" id="59895.A0A118JUZ5"/>
<evidence type="ECO:0000313" key="6">
    <source>
        <dbReference type="EMBL" id="KVH91720.1"/>
    </source>
</evidence>
<dbReference type="GO" id="GO:0006952">
    <property type="term" value="P:defense response"/>
    <property type="evidence" value="ECO:0007669"/>
    <property type="project" value="UniProtKB-ARBA"/>
</dbReference>
<evidence type="ECO:0000256" key="4">
    <source>
        <dbReference type="ARBA" id="ARBA00037519"/>
    </source>
</evidence>
<comment type="similarity">
    <text evidence="3">Belongs to the SHOC2 family.</text>
</comment>
<dbReference type="PANTHER" id="PTHR48051:SF1">
    <property type="entry name" value="RAS SUPPRESSOR PROTEIN 1"/>
    <property type="match status" value="1"/>
</dbReference>
<sequence length="520" mass="57853">MGMAVISEKDPSNASTQTIQEIMTTYKSLPPRPTIEDLEAAISVIKTLNTDEKRKLDEIATQICPPDIPQPLFSILQKVRQTMVLFQTQEQRKEPLQVVDFDQIHQTFDELIQKASKCVSSDTQLDQEDDFKYPVADFEKKTVISDESLLVSQKIKKVESFKGLVKSSSTKIINFPSGVEEPERLSLMKVAALIEITAKQEGKVLDLQSKLMENIELLPASLGKLLNITELNLSDNKITALPSSIANLTALTKLDIHSNQLTDLPDSVGQLVNLLDLDLHANRLKSLPESFGNLVNLMNLDLSSNYFTHLPDFIGNLASMQILIVETNDLEELPYTIGSCSSLVALKLDFNQLKGLPEAIGKLECLEILTLHYNRIGKLPTTMANLTRLRELDVSFNELEGIPESLCFATSLETLIVGKNFADMTALPRSIGNLENLQVLDISGDQIRFLPGSFGMLSKLKIFLADETPLEVPPREITKLGAQAVVEYMADLVAKRNVGPQEIKKKRKGIWSWICMLFSG</sequence>
<dbReference type="InterPro" id="IPR050216">
    <property type="entry name" value="LRR_domain-containing"/>
</dbReference>
<gene>
    <name evidence="6" type="ORF">Ccrd_006264</name>
</gene>
<keyword evidence="2" id="KW-0677">Repeat</keyword>
<proteinExistence type="inferred from homology"/>
<protein>
    <submittedName>
        <fullName evidence="6">Leucine-rich repeat-containing protein</fullName>
    </submittedName>
</protein>